<reference evidence="1 2" key="1">
    <citation type="submission" date="2016-09" db="EMBL/GenBank/DDBJ databases">
        <title>The complete genome sequences of Rhizobium gallicum, symbiovars gallicum and phaseoli, symbionts associated to common bean (Phaseolus vulgaris).</title>
        <authorList>
            <person name="Bustos P."/>
            <person name="Santamaria R.I."/>
            <person name="Perez-Carrascal O.M."/>
            <person name="Juarez S."/>
            <person name="Lozano L."/>
            <person name="Martinez-Flores I."/>
            <person name="Martinez-Romero E."/>
            <person name="Cevallos M."/>
            <person name="Romero D."/>
            <person name="Davila G."/>
            <person name="Gonzalez V."/>
        </authorList>
    </citation>
    <scope>NUCLEOTIDE SEQUENCE [LARGE SCALE GENOMIC DNA]</scope>
    <source>
        <strain evidence="1 2">IE4872</strain>
    </source>
</reference>
<gene>
    <name evidence="1" type="ORF">IE4872_CH03588</name>
</gene>
<dbReference type="EMBL" id="CP017101">
    <property type="protein sequence ID" value="APO69180.1"/>
    <property type="molecule type" value="Genomic_DNA"/>
</dbReference>
<dbReference type="STRING" id="56730.IE4872_CH03588"/>
<evidence type="ECO:0000313" key="1">
    <source>
        <dbReference type="EMBL" id="APO69180.1"/>
    </source>
</evidence>
<protein>
    <submittedName>
        <fullName evidence="1">Uncharacterized protein</fullName>
    </submittedName>
</protein>
<name>A0A1L5NMP7_9HYPH</name>
<accession>A0A1L5NMP7</accession>
<organism evidence="1 2">
    <name type="scientific">Rhizobium gallicum</name>
    <dbReference type="NCBI Taxonomy" id="56730"/>
    <lineage>
        <taxon>Bacteria</taxon>
        <taxon>Pseudomonadati</taxon>
        <taxon>Pseudomonadota</taxon>
        <taxon>Alphaproteobacteria</taxon>
        <taxon>Hyphomicrobiales</taxon>
        <taxon>Rhizobiaceae</taxon>
        <taxon>Rhizobium/Agrobacterium group</taxon>
        <taxon>Rhizobium</taxon>
    </lineage>
</organism>
<dbReference type="AlphaFoldDB" id="A0A1L5NMP7"/>
<proteinExistence type="predicted"/>
<dbReference type="Proteomes" id="UP000184749">
    <property type="component" value="Chromosome"/>
</dbReference>
<evidence type="ECO:0000313" key="2">
    <source>
        <dbReference type="Proteomes" id="UP000184749"/>
    </source>
</evidence>
<sequence>MQGDEIFMTLALELEVGRASPFEALEQMPYRLINRSAARNLLRAARSVRL</sequence>